<sequence length="210" mass="23932">MTMTSDIKLTYIDDKLDPLLVEYLFNISGKEQKFEYDEYTFDSSQDSYHSLLENSDIASSDIIIVDSKLFENESADSKSKFTGQELKLIFATANPFIQVIVITQNNNLAKYGVIKKFASTRGSSGRDQEEANNYYNDVLKKELEASIKKINEIRNAGQLLSENSSSYEKTLIVEKVNNLIKKVPSYKELTDEKIDELIDLIKLDLEGDHD</sequence>
<reference evidence="1 2" key="1">
    <citation type="submission" date="2021-01" db="EMBL/GenBank/DDBJ databases">
        <title>Genomic Encyclopedia of Type Strains, Phase IV (KMG-IV): sequencing the most valuable type-strain genomes for metagenomic binning, comparative biology and taxonomic classification.</title>
        <authorList>
            <person name="Goeker M."/>
        </authorList>
    </citation>
    <scope>NUCLEOTIDE SEQUENCE [LARGE SCALE GENOMIC DNA]</scope>
    <source>
        <strain evidence="1 2">DSM 27513</strain>
    </source>
</reference>
<dbReference type="Proteomes" id="UP000809081">
    <property type="component" value="Unassembled WGS sequence"/>
</dbReference>
<organism evidence="1 2">
    <name type="scientific">Streptococcus saliviloxodontae</name>
    <dbReference type="NCBI Taxonomy" id="1349416"/>
    <lineage>
        <taxon>Bacteria</taxon>
        <taxon>Bacillati</taxon>
        <taxon>Bacillota</taxon>
        <taxon>Bacilli</taxon>
        <taxon>Lactobacillales</taxon>
        <taxon>Streptococcaceae</taxon>
        <taxon>Streptococcus</taxon>
    </lineage>
</organism>
<proteinExistence type="predicted"/>
<keyword evidence="2" id="KW-1185">Reference proteome</keyword>
<name>A0ABS2PPZ5_9STRE</name>
<protein>
    <submittedName>
        <fullName evidence="1">Uncharacterized protein</fullName>
    </submittedName>
</protein>
<accession>A0ABS2PPZ5</accession>
<evidence type="ECO:0000313" key="1">
    <source>
        <dbReference type="EMBL" id="MBM7637030.1"/>
    </source>
</evidence>
<gene>
    <name evidence="1" type="ORF">JOC31_001860</name>
</gene>
<dbReference type="RefSeq" id="WP_239551771.1">
    <property type="nucleotide sequence ID" value="NZ_JAFBEI010000052.1"/>
</dbReference>
<dbReference type="EMBL" id="JAFBEI010000052">
    <property type="protein sequence ID" value="MBM7637030.1"/>
    <property type="molecule type" value="Genomic_DNA"/>
</dbReference>
<evidence type="ECO:0000313" key="2">
    <source>
        <dbReference type="Proteomes" id="UP000809081"/>
    </source>
</evidence>
<comment type="caution">
    <text evidence="1">The sequence shown here is derived from an EMBL/GenBank/DDBJ whole genome shotgun (WGS) entry which is preliminary data.</text>
</comment>